<proteinExistence type="predicted"/>
<sequence length="23" mass="2498">MTNLPCSVLIITSVRVEPPVLCL</sequence>
<reference evidence="1" key="1">
    <citation type="submission" date="2014-11" db="EMBL/GenBank/DDBJ databases">
        <authorList>
            <person name="Amaro Gonzalez C."/>
        </authorList>
    </citation>
    <scope>NUCLEOTIDE SEQUENCE</scope>
</reference>
<evidence type="ECO:0000313" key="1">
    <source>
        <dbReference type="EMBL" id="JAH73463.1"/>
    </source>
</evidence>
<accession>A0A0E9V8A4</accession>
<name>A0A0E9V8A4_ANGAN</name>
<dbReference type="AlphaFoldDB" id="A0A0E9V8A4"/>
<dbReference type="EMBL" id="GBXM01035114">
    <property type="protein sequence ID" value="JAH73463.1"/>
    <property type="molecule type" value="Transcribed_RNA"/>
</dbReference>
<reference evidence="1" key="2">
    <citation type="journal article" date="2015" name="Fish Shellfish Immunol.">
        <title>Early steps in the European eel (Anguilla anguilla)-Vibrio vulnificus interaction in the gills: Role of the RtxA13 toxin.</title>
        <authorList>
            <person name="Callol A."/>
            <person name="Pajuelo D."/>
            <person name="Ebbesson L."/>
            <person name="Teles M."/>
            <person name="MacKenzie S."/>
            <person name="Amaro C."/>
        </authorList>
    </citation>
    <scope>NUCLEOTIDE SEQUENCE</scope>
</reference>
<protein>
    <submittedName>
        <fullName evidence="1">Uncharacterized protein</fullName>
    </submittedName>
</protein>
<organism evidence="1">
    <name type="scientific">Anguilla anguilla</name>
    <name type="common">European freshwater eel</name>
    <name type="synonym">Muraena anguilla</name>
    <dbReference type="NCBI Taxonomy" id="7936"/>
    <lineage>
        <taxon>Eukaryota</taxon>
        <taxon>Metazoa</taxon>
        <taxon>Chordata</taxon>
        <taxon>Craniata</taxon>
        <taxon>Vertebrata</taxon>
        <taxon>Euteleostomi</taxon>
        <taxon>Actinopterygii</taxon>
        <taxon>Neopterygii</taxon>
        <taxon>Teleostei</taxon>
        <taxon>Anguilliformes</taxon>
        <taxon>Anguillidae</taxon>
        <taxon>Anguilla</taxon>
    </lineage>
</organism>